<evidence type="ECO:0000313" key="2">
    <source>
        <dbReference type="EMBL" id="KIM95314.1"/>
    </source>
</evidence>
<dbReference type="InParanoid" id="A0A0C3GVL0"/>
<dbReference type="AlphaFoldDB" id="A0A0C3GVL0"/>
<dbReference type="STRING" id="913774.A0A0C3GVL0"/>
<dbReference type="InterPro" id="IPR052895">
    <property type="entry name" value="HetReg/Transcr_Mod"/>
</dbReference>
<name>A0A0C3GVL0_OIDMZ</name>
<evidence type="ECO:0000313" key="3">
    <source>
        <dbReference type="Proteomes" id="UP000054321"/>
    </source>
</evidence>
<proteinExistence type="predicted"/>
<sequence length="172" mass="19588">ISILEKNHVPTYIALSYAWGDPKLTRSIILNGSPFSVTRSLYDFLLHYSKPGQKNTNLPLWVDSICINQADLSERASQVKLMGSIYSLASSVKIWLGEASEDSDLAMDFVEELRIFLLRPPWRAYESSRLWDKPSTTPGSPNWTALKHLMERSWFSRIWVVQEVALAKSAEV</sequence>
<keyword evidence="3" id="KW-1185">Reference proteome</keyword>
<organism evidence="2 3">
    <name type="scientific">Oidiodendron maius (strain Zn)</name>
    <dbReference type="NCBI Taxonomy" id="913774"/>
    <lineage>
        <taxon>Eukaryota</taxon>
        <taxon>Fungi</taxon>
        <taxon>Dikarya</taxon>
        <taxon>Ascomycota</taxon>
        <taxon>Pezizomycotina</taxon>
        <taxon>Leotiomycetes</taxon>
        <taxon>Leotiomycetes incertae sedis</taxon>
        <taxon>Myxotrichaceae</taxon>
        <taxon>Oidiodendron</taxon>
    </lineage>
</organism>
<accession>A0A0C3GVL0</accession>
<reference evidence="3" key="2">
    <citation type="submission" date="2015-01" db="EMBL/GenBank/DDBJ databases">
        <title>Evolutionary Origins and Diversification of the Mycorrhizal Mutualists.</title>
        <authorList>
            <consortium name="DOE Joint Genome Institute"/>
            <consortium name="Mycorrhizal Genomics Consortium"/>
            <person name="Kohler A."/>
            <person name="Kuo A."/>
            <person name="Nagy L.G."/>
            <person name="Floudas D."/>
            <person name="Copeland A."/>
            <person name="Barry K.W."/>
            <person name="Cichocki N."/>
            <person name="Veneault-Fourrey C."/>
            <person name="LaButti K."/>
            <person name="Lindquist E.A."/>
            <person name="Lipzen A."/>
            <person name="Lundell T."/>
            <person name="Morin E."/>
            <person name="Murat C."/>
            <person name="Riley R."/>
            <person name="Ohm R."/>
            <person name="Sun H."/>
            <person name="Tunlid A."/>
            <person name="Henrissat B."/>
            <person name="Grigoriev I.V."/>
            <person name="Hibbett D.S."/>
            <person name="Martin F."/>
        </authorList>
    </citation>
    <scope>NUCLEOTIDE SEQUENCE [LARGE SCALE GENOMIC DNA]</scope>
    <source>
        <strain evidence="3">Zn</strain>
    </source>
</reference>
<evidence type="ECO:0000259" key="1">
    <source>
        <dbReference type="Pfam" id="PF06985"/>
    </source>
</evidence>
<dbReference type="PANTHER" id="PTHR24148">
    <property type="entry name" value="ANKYRIN REPEAT DOMAIN-CONTAINING PROTEIN 39 HOMOLOG-RELATED"/>
    <property type="match status" value="1"/>
</dbReference>
<dbReference type="Pfam" id="PF06985">
    <property type="entry name" value="HET"/>
    <property type="match status" value="1"/>
</dbReference>
<protein>
    <recommendedName>
        <fullName evidence="1">Heterokaryon incompatibility domain-containing protein</fullName>
    </recommendedName>
</protein>
<gene>
    <name evidence="2" type="ORF">OIDMADRAFT_98881</name>
</gene>
<dbReference type="HOGENOM" id="CLU_004184_6_0_1"/>
<feature type="non-terminal residue" evidence="2">
    <location>
        <position position="1"/>
    </location>
</feature>
<dbReference type="PANTHER" id="PTHR24148:SF73">
    <property type="entry name" value="HET DOMAIN PROTEIN (AFU_ORTHOLOGUE AFUA_8G01020)"/>
    <property type="match status" value="1"/>
</dbReference>
<dbReference type="InterPro" id="IPR010730">
    <property type="entry name" value="HET"/>
</dbReference>
<dbReference type="OrthoDB" id="3598674at2759"/>
<feature type="domain" description="Heterokaryon incompatibility" evidence="1">
    <location>
        <begin position="12"/>
        <end position="163"/>
    </location>
</feature>
<dbReference type="Proteomes" id="UP000054321">
    <property type="component" value="Unassembled WGS sequence"/>
</dbReference>
<reference evidence="2 3" key="1">
    <citation type="submission" date="2014-04" db="EMBL/GenBank/DDBJ databases">
        <authorList>
            <consortium name="DOE Joint Genome Institute"/>
            <person name="Kuo A."/>
            <person name="Martino E."/>
            <person name="Perotto S."/>
            <person name="Kohler A."/>
            <person name="Nagy L.G."/>
            <person name="Floudas D."/>
            <person name="Copeland A."/>
            <person name="Barry K.W."/>
            <person name="Cichocki N."/>
            <person name="Veneault-Fourrey C."/>
            <person name="LaButti K."/>
            <person name="Lindquist E.A."/>
            <person name="Lipzen A."/>
            <person name="Lundell T."/>
            <person name="Morin E."/>
            <person name="Murat C."/>
            <person name="Sun H."/>
            <person name="Tunlid A."/>
            <person name="Henrissat B."/>
            <person name="Grigoriev I.V."/>
            <person name="Hibbett D.S."/>
            <person name="Martin F."/>
            <person name="Nordberg H.P."/>
            <person name="Cantor M.N."/>
            <person name="Hua S.X."/>
        </authorList>
    </citation>
    <scope>NUCLEOTIDE SEQUENCE [LARGE SCALE GENOMIC DNA]</scope>
    <source>
        <strain evidence="2 3">Zn</strain>
    </source>
</reference>
<dbReference type="EMBL" id="KN832887">
    <property type="protein sequence ID" value="KIM95314.1"/>
    <property type="molecule type" value="Genomic_DNA"/>
</dbReference>
<feature type="non-terminal residue" evidence="2">
    <location>
        <position position="172"/>
    </location>
</feature>